<evidence type="ECO:0008006" key="4">
    <source>
        <dbReference type="Google" id="ProtNLM"/>
    </source>
</evidence>
<comment type="caution">
    <text evidence="2">The sequence shown here is derived from an EMBL/GenBank/DDBJ whole genome shotgun (WGS) entry which is preliminary data.</text>
</comment>
<feature type="transmembrane region" description="Helical" evidence="1">
    <location>
        <begin position="206"/>
        <end position="230"/>
    </location>
</feature>
<organism evidence="2 3">
    <name type="scientific">Paenibacillus vandeheii</name>
    <dbReference type="NCBI Taxonomy" id="3035917"/>
    <lineage>
        <taxon>Bacteria</taxon>
        <taxon>Bacillati</taxon>
        <taxon>Bacillota</taxon>
        <taxon>Bacilli</taxon>
        <taxon>Bacillales</taxon>
        <taxon>Paenibacillaceae</taxon>
        <taxon>Paenibacillus</taxon>
    </lineage>
</organism>
<dbReference type="Proteomes" id="UP001174205">
    <property type="component" value="Unassembled WGS sequence"/>
</dbReference>
<accession>A0ABT8JFT8</accession>
<reference evidence="2" key="1">
    <citation type="submission" date="2023-03" db="EMBL/GenBank/DDBJ databases">
        <title>MT1 and MT2 Draft Genomes of Novel Species.</title>
        <authorList>
            <person name="Venkateswaran K."/>
        </authorList>
    </citation>
    <scope>NUCLEOTIDE SEQUENCE</scope>
    <source>
        <strain evidence="2">F6_3S_P_1C</strain>
    </source>
</reference>
<keyword evidence="1" id="KW-0472">Membrane</keyword>
<proteinExistence type="predicted"/>
<dbReference type="EMBL" id="JAROCD010000011">
    <property type="protein sequence ID" value="MDN4603981.1"/>
    <property type="molecule type" value="Genomic_DNA"/>
</dbReference>
<evidence type="ECO:0000313" key="2">
    <source>
        <dbReference type="EMBL" id="MDN4603981.1"/>
    </source>
</evidence>
<evidence type="ECO:0000256" key="1">
    <source>
        <dbReference type="SAM" id="Phobius"/>
    </source>
</evidence>
<sequence length="237" mass="26819">MAARSRIKLSSEQHSVLEKQLYRLGWKERPEDIAGQQLMFGGLALVGFSLFAIFTASSVMFILAIFIGFYFYRYPVSRLKKGLSEKERIAQEQLPDFIDHLILLFSAGLTPYAAIKVACDHAPEGLQLDCKRLSKDLESMSEARALEIFAENVGTPSVKRFVLAMKQAIQTSKEEAQHIFKSQTKLMRNIRKQNNRKIIKERPAKLQMISTGMYVFVLAVPVAVIAINFISQMNGIK</sequence>
<keyword evidence="1" id="KW-1133">Transmembrane helix</keyword>
<evidence type="ECO:0000313" key="3">
    <source>
        <dbReference type="Proteomes" id="UP001174205"/>
    </source>
</evidence>
<feature type="transmembrane region" description="Helical" evidence="1">
    <location>
        <begin position="48"/>
        <end position="72"/>
    </location>
</feature>
<keyword evidence="1" id="KW-0812">Transmembrane</keyword>
<protein>
    <recommendedName>
        <fullName evidence="4">Type II secretion system protein GspF domain-containing protein</fullName>
    </recommendedName>
</protein>
<dbReference type="PANTHER" id="PTHR35007">
    <property type="entry name" value="INTEGRAL MEMBRANE PROTEIN-RELATED"/>
    <property type="match status" value="1"/>
</dbReference>
<dbReference type="PANTHER" id="PTHR35007:SF1">
    <property type="entry name" value="PILUS ASSEMBLY PROTEIN"/>
    <property type="match status" value="1"/>
</dbReference>
<keyword evidence="3" id="KW-1185">Reference proteome</keyword>
<gene>
    <name evidence="2" type="ORF">P5G61_22250</name>
</gene>
<name>A0ABT8JFT8_9BACL</name>